<accession>A0AAQ3K7K8</accession>
<evidence type="ECO:0000313" key="3">
    <source>
        <dbReference type="EMBL" id="WOL03592.1"/>
    </source>
</evidence>
<dbReference type="Proteomes" id="UP001327560">
    <property type="component" value="Chromosome 4"/>
</dbReference>
<dbReference type="InterPro" id="IPR014830">
    <property type="entry name" value="Glycolipid_transfer_prot_dom"/>
</dbReference>
<dbReference type="InterPro" id="IPR036291">
    <property type="entry name" value="NAD(P)-bd_dom_sf"/>
</dbReference>
<dbReference type="SUPFAM" id="SSF110004">
    <property type="entry name" value="Glycolipid transfer protein, GLTP"/>
    <property type="match status" value="1"/>
</dbReference>
<dbReference type="GO" id="GO:0120013">
    <property type="term" value="F:lipid transfer activity"/>
    <property type="evidence" value="ECO:0007669"/>
    <property type="project" value="InterPro"/>
</dbReference>
<evidence type="ECO:0000259" key="2">
    <source>
        <dbReference type="Pfam" id="PF08718"/>
    </source>
</evidence>
<dbReference type="PANTHER" id="PTHR42820">
    <property type="entry name" value="SHORT-CHAIN DEHYDROGENASE REDUCTASE"/>
    <property type="match status" value="1"/>
</dbReference>
<dbReference type="SUPFAM" id="SSF51735">
    <property type="entry name" value="NAD(P)-binding Rossmann-fold domains"/>
    <property type="match status" value="1"/>
</dbReference>
<dbReference type="EMBL" id="CP136893">
    <property type="protein sequence ID" value="WOL03592.1"/>
    <property type="molecule type" value="Genomic_DNA"/>
</dbReference>
<dbReference type="Gene3D" id="1.10.3520.10">
    <property type="entry name" value="Glycolipid transfer protein"/>
    <property type="match status" value="1"/>
</dbReference>
<dbReference type="InterPro" id="IPR002347">
    <property type="entry name" value="SDR_fam"/>
</dbReference>
<dbReference type="InterPro" id="IPR036497">
    <property type="entry name" value="GLTP_sf"/>
</dbReference>
<dbReference type="PANTHER" id="PTHR42820:SF16">
    <property type="entry name" value="SHORT-CHAIN DEHYDROGENASE REDUCTASE 3B"/>
    <property type="match status" value="1"/>
</dbReference>
<dbReference type="Gene3D" id="3.40.50.720">
    <property type="entry name" value="NAD(P)-binding Rossmann-like Domain"/>
    <property type="match status" value="1"/>
</dbReference>
<dbReference type="NCBIfam" id="NF005559">
    <property type="entry name" value="PRK07231.1"/>
    <property type="match status" value="1"/>
</dbReference>
<keyword evidence="4" id="KW-1185">Reference proteome</keyword>
<dbReference type="PRINTS" id="PR00080">
    <property type="entry name" value="SDRFAMILY"/>
</dbReference>
<dbReference type="FunFam" id="3.40.50.720:FF:000084">
    <property type="entry name" value="Short-chain dehydrogenase reductase"/>
    <property type="match status" value="1"/>
</dbReference>
<name>A0AAQ3K7K8_9LILI</name>
<dbReference type="GO" id="GO:0005737">
    <property type="term" value="C:cytoplasm"/>
    <property type="evidence" value="ECO:0007669"/>
    <property type="project" value="InterPro"/>
</dbReference>
<feature type="domain" description="Glycolipid transfer protein" evidence="2">
    <location>
        <begin position="53"/>
        <end position="193"/>
    </location>
</feature>
<evidence type="ECO:0000313" key="4">
    <source>
        <dbReference type="Proteomes" id="UP001327560"/>
    </source>
</evidence>
<reference evidence="3 4" key="1">
    <citation type="submission" date="2023-10" db="EMBL/GenBank/DDBJ databases">
        <title>Chromosome-scale genome assembly provides insights into flower coloration mechanisms of Canna indica.</title>
        <authorList>
            <person name="Li C."/>
        </authorList>
    </citation>
    <scope>NUCLEOTIDE SEQUENCE [LARGE SCALE GENOMIC DNA]</scope>
    <source>
        <tissue evidence="3">Flower</tissue>
    </source>
</reference>
<dbReference type="Pfam" id="PF08718">
    <property type="entry name" value="GLTP"/>
    <property type="match status" value="1"/>
</dbReference>
<comment type="similarity">
    <text evidence="1">Belongs to the short-chain dehydrogenases/reductases (SDR) family.</text>
</comment>
<protein>
    <submittedName>
        <fullName evidence="3">Short-chain dehydrogenase reductase 3b-like</fullName>
    </submittedName>
</protein>
<evidence type="ECO:0000256" key="1">
    <source>
        <dbReference type="ARBA" id="ARBA00006484"/>
    </source>
</evidence>
<sequence length="499" mass="54335">MPEIRMSLKRHRRKKTGLEMKKGEEIKEEVTGLSNIRLAVEELSLFKTEEKMISTLAFLGASNLLLHVLDKIGPTMLVLRQDVHRNIERVEKVYKMDPNLNSSLTEIVKKEVAEGISRKTESCSRAILWLTRSLDFGITLTQKLEKNPELRFEQVVEETYNDTLKPWHGWISSAAYKVAIQLVPNRETFTILLMGRDQYHKELKQDVKIYVSMVQPLVDEAYVLLALSCTHLINLQLSRKLQGKVAIITGGSGGMGEASARLFAAHGARVVIGDVKDELGAGVAASIGHDKCCYRSCDLRDEAQVEALVKHAVDTFGRLDVMYANAAILERPDSITKMSLEDLDNVMAVNVRGTAATIKHAARAMLASGTRGSIVCTASVAGMLARLGPHAYTASKHGVLGLVKSAAAELGQHGIRVNCVSPAGVATPMAIGFSGSRPEETEKSMQEMAMLKGVVLKAHHIAEAALFLASEESAFITGHNLVVDGGITVVGPPTLAQPK</sequence>
<dbReference type="PRINTS" id="PR00081">
    <property type="entry name" value="GDHRDH"/>
</dbReference>
<gene>
    <name evidence="3" type="ORF">Cni_G12312</name>
</gene>
<proteinExistence type="inferred from homology"/>
<organism evidence="3 4">
    <name type="scientific">Canna indica</name>
    <name type="common">Indian-shot</name>
    <dbReference type="NCBI Taxonomy" id="4628"/>
    <lineage>
        <taxon>Eukaryota</taxon>
        <taxon>Viridiplantae</taxon>
        <taxon>Streptophyta</taxon>
        <taxon>Embryophyta</taxon>
        <taxon>Tracheophyta</taxon>
        <taxon>Spermatophyta</taxon>
        <taxon>Magnoliopsida</taxon>
        <taxon>Liliopsida</taxon>
        <taxon>Zingiberales</taxon>
        <taxon>Cannaceae</taxon>
        <taxon>Canna</taxon>
    </lineage>
</organism>
<dbReference type="Pfam" id="PF13561">
    <property type="entry name" value="adh_short_C2"/>
    <property type="match status" value="1"/>
</dbReference>
<dbReference type="AlphaFoldDB" id="A0AAQ3K7K8"/>